<sequence length="97" mass="10212">MKITVYGPGCSRCADTERMAREAVAELGVSAVVEKVSDIQAMMVMGVLSSPAVAIDGQLRCQGRVPSRDDIMRWIREGSGDHGAHCTSPGCRCGGGD</sequence>
<dbReference type="AlphaFoldDB" id="A0A8J7CC06"/>
<dbReference type="InterPro" id="IPR036249">
    <property type="entry name" value="Thioredoxin-like_sf"/>
</dbReference>
<reference evidence="2" key="1">
    <citation type="submission" date="2020-10" db="EMBL/GenBank/DDBJ databases">
        <title>Genome sequence of the unusual species of purple photosynthetic bacteria, Phaeovibrio sulfidiphilus DSM 23193, type strain.</title>
        <authorList>
            <person name="Kyndt J.A."/>
            <person name="Meyer T.E."/>
        </authorList>
    </citation>
    <scope>NUCLEOTIDE SEQUENCE</scope>
    <source>
        <strain evidence="2">DSM 23193</strain>
    </source>
</reference>
<proteinExistence type="predicted"/>
<evidence type="ECO:0000313" key="3">
    <source>
        <dbReference type="Proteomes" id="UP000631034"/>
    </source>
</evidence>
<comment type="caution">
    <text evidence="2">The sequence shown here is derived from an EMBL/GenBank/DDBJ whole genome shotgun (WGS) entry which is preliminary data.</text>
</comment>
<dbReference type="Proteomes" id="UP000631034">
    <property type="component" value="Unassembled WGS sequence"/>
</dbReference>
<dbReference type="InterPro" id="IPR012336">
    <property type="entry name" value="Thioredoxin-like_fold"/>
</dbReference>
<dbReference type="NCBIfam" id="TIGR00412">
    <property type="entry name" value="redox_disulf_2"/>
    <property type="match status" value="1"/>
</dbReference>
<dbReference type="RefSeq" id="WP_192533760.1">
    <property type="nucleotide sequence ID" value="NZ_JACZHT010000002.1"/>
</dbReference>
<dbReference type="PANTHER" id="PTHR36450:SF1">
    <property type="entry name" value="THIOREDOXIN"/>
    <property type="match status" value="1"/>
</dbReference>
<dbReference type="PANTHER" id="PTHR36450">
    <property type="entry name" value="THIOREDOXIN"/>
    <property type="match status" value="1"/>
</dbReference>
<dbReference type="InterPro" id="IPR005243">
    <property type="entry name" value="THIRX-like_proc"/>
</dbReference>
<protein>
    <submittedName>
        <fullName evidence="2">TM0996/MTH895 family glutaredoxin-like protein</fullName>
    </submittedName>
</protein>
<name>A0A8J7CC06_9PROT</name>
<accession>A0A8J7CC06</accession>
<organism evidence="2 3">
    <name type="scientific">Phaeovibrio sulfidiphilus</name>
    <dbReference type="NCBI Taxonomy" id="1220600"/>
    <lineage>
        <taxon>Bacteria</taxon>
        <taxon>Pseudomonadati</taxon>
        <taxon>Pseudomonadota</taxon>
        <taxon>Alphaproteobacteria</taxon>
        <taxon>Rhodospirillales</taxon>
        <taxon>Rhodospirillaceae</taxon>
        <taxon>Phaeovibrio</taxon>
    </lineage>
</organism>
<evidence type="ECO:0000313" key="2">
    <source>
        <dbReference type="EMBL" id="MBE1236753.1"/>
    </source>
</evidence>
<gene>
    <name evidence="2" type="ORF">IHV25_03680</name>
</gene>
<dbReference type="SUPFAM" id="SSF52833">
    <property type="entry name" value="Thioredoxin-like"/>
    <property type="match status" value="1"/>
</dbReference>
<feature type="domain" description="Thioredoxin-like fold" evidence="1">
    <location>
        <begin position="1"/>
        <end position="75"/>
    </location>
</feature>
<keyword evidence="3" id="KW-1185">Reference proteome</keyword>
<dbReference type="EMBL" id="JACZHT010000002">
    <property type="protein sequence ID" value="MBE1236753.1"/>
    <property type="molecule type" value="Genomic_DNA"/>
</dbReference>
<dbReference type="Gene3D" id="3.40.30.10">
    <property type="entry name" value="Glutaredoxin"/>
    <property type="match status" value="1"/>
</dbReference>
<evidence type="ECO:0000259" key="1">
    <source>
        <dbReference type="Pfam" id="PF13192"/>
    </source>
</evidence>
<dbReference type="Pfam" id="PF13192">
    <property type="entry name" value="Thioredoxin_3"/>
    <property type="match status" value="1"/>
</dbReference>